<sequence>GLNSRDTLVRTSSSQLLGATEHTAARFPFRQWTPPAGQQKETPASNTDETPDARTTEPPVARKRRATGALPASARSPSGSTTNILGQMISGESQVFTESDQLTSDIGPLPMSADKSVHP</sequence>
<dbReference type="Proteomes" id="UP001153269">
    <property type="component" value="Unassembled WGS sequence"/>
</dbReference>
<feature type="region of interest" description="Disordered" evidence="1">
    <location>
        <begin position="1"/>
        <end position="119"/>
    </location>
</feature>
<evidence type="ECO:0000313" key="2">
    <source>
        <dbReference type="EMBL" id="CAB1444525.1"/>
    </source>
</evidence>
<dbReference type="EMBL" id="CADEAL010003401">
    <property type="protein sequence ID" value="CAB1444525.1"/>
    <property type="molecule type" value="Genomic_DNA"/>
</dbReference>
<dbReference type="AlphaFoldDB" id="A0A9N7Z003"/>
<protein>
    <submittedName>
        <fullName evidence="2">Uncharacterized protein</fullName>
    </submittedName>
</protein>
<feature type="compositionally biased region" description="Polar residues" evidence="1">
    <location>
        <begin position="1"/>
        <end position="17"/>
    </location>
</feature>
<organism evidence="2 3">
    <name type="scientific">Pleuronectes platessa</name>
    <name type="common">European plaice</name>
    <dbReference type="NCBI Taxonomy" id="8262"/>
    <lineage>
        <taxon>Eukaryota</taxon>
        <taxon>Metazoa</taxon>
        <taxon>Chordata</taxon>
        <taxon>Craniata</taxon>
        <taxon>Vertebrata</taxon>
        <taxon>Euteleostomi</taxon>
        <taxon>Actinopterygii</taxon>
        <taxon>Neopterygii</taxon>
        <taxon>Teleostei</taxon>
        <taxon>Neoteleostei</taxon>
        <taxon>Acanthomorphata</taxon>
        <taxon>Carangaria</taxon>
        <taxon>Pleuronectiformes</taxon>
        <taxon>Pleuronectoidei</taxon>
        <taxon>Pleuronectidae</taxon>
        <taxon>Pleuronectes</taxon>
    </lineage>
</organism>
<feature type="compositionally biased region" description="Polar residues" evidence="1">
    <location>
        <begin position="39"/>
        <end position="48"/>
    </location>
</feature>
<gene>
    <name evidence="2" type="ORF">PLEPLA_LOCUS32241</name>
</gene>
<proteinExistence type="predicted"/>
<accession>A0A9N7Z003</accession>
<keyword evidence="3" id="KW-1185">Reference proteome</keyword>
<reference evidence="2" key="1">
    <citation type="submission" date="2020-03" db="EMBL/GenBank/DDBJ databases">
        <authorList>
            <person name="Weist P."/>
        </authorList>
    </citation>
    <scope>NUCLEOTIDE SEQUENCE</scope>
</reference>
<feature type="non-terminal residue" evidence="2">
    <location>
        <position position="1"/>
    </location>
</feature>
<evidence type="ECO:0000313" key="3">
    <source>
        <dbReference type="Proteomes" id="UP001153269"/>
    </source>
</evidence>
<feature type="compositionally biased region" description="Polar residues" evidence="1">
    <location>
        <begin position="75"/>
        <end position="104"/>
    </location>
</feature>
<name>A0A9N7Z003_PLEPL</name>
<comment type="caution">
    <text evidence="2">The sequence shown here is derived from an EMBL/GenBank/DDBJ whole genome shotgun (WGS) entry which is preliminary data.</text>
</comment>
<evidence type="ECO:0000256" key="1">
    <source>
        <dbReference type="SAM" id="MobiDB-lite"/>
    </source>
</evidence>